<dbReference type="Pfam" id="PF00561">
    <property type="entry name" value="Abhydrolase_1"/>
    <property type="match status" value="1"/>
</dbReference>
<proteinExistence type="predicted"/>
<dbReference type="InterPro" id="IPR029058">
    <property type="entry name" value="AB_hydrolase_fold"/>
</dbReference>
<dbReference type="Proteomes" id="UP001392437">
    <property type="component" value="Unassembled WGS sequence"/>
</dbReference>
<name>A0AAW0R2F3_9PEZI</name>
<feature type="domain" description="AB hydrolase-1" evidence="2">
    <location>
        <begin position="89"/>
        <end position="185"/>
    </location>
</feature>
<reference evidence="3 4" key="1">
    <citation type="submission" date="2023-01" db="EMBL/GenBank/DDBJ databases">
        <title>Analysis of 21 Apiospora genomes using comparative genomics revels a genus with tremendous synthesis potential of carbohydrate active enzymes and secondary metabolites.</title>
        <authorList>
            <person name="Sorensen T."/>
        </authorList>
    </citation>
    <scope>NUCLEOTIDE SEQUENCE [LARGE SCALE GENOMIC DNA]</scope>
    <source>
        <strain evidence="3 4">CBS 117206</strain>
    </source>
</reference>
<dbReference type="Gene3D" id="3.40.50.1820">
    <property type="entry name" value="alpha/beta hydrolase"/>
    <property type="match status" value="1"/>
</dbReference>
<sequence length="344" mass="37131">MPRSGLFPGALTTNSTSGSGGSSISGSSSTRRKSTRDDAASLVSKASSSGGEGGGGGAGGSWTTTIATNESGGDRDLYFISLNPLAPVTVVMLHVLFSSHLDWAHIWPKISEYHLLIPDLPQHSRSKHVRPFSFALAADLIADMIRTHAHDGHAHVVGISTGGYIALELIRRHPDVVQTGFISGVSYIQEGIMSLSRQYPKMMYLGLSALLYSPSGMLLKATGWAPELQNEELLREIRKNTTSSLSTAGVGDTRRFGREDVAGAGQQDKRVAVFAGGKQDPLEGVREVGRLLRSLGHGPGEETRTFVVKNAIHSWNLQLPELFAQCVRAWIERRPMPMEVEEMT</sequence>
<dbReference type="InterPro" id="IPR000073">
    <property type="entry name" value="AB_hydrolase_1"/>
</dbReference>
<dbReference type="PANTHER" id="PTHR43798">
    <property type="entry name" value="MONOACYLGLYCEROL LIPASE"/>
    <property type="match status" value="1"/>
</dbReference>
<dbReference type="EMBL" id="JAQQWP010000004">
    <property type="protein sequence ID" value="KAK8121385.1"/>
    <property type="molecule type" value="Genomic_DNA"/>
</dbReference>
<gene>
    <name evidence="3" type="ORF">PG999_005505</name>
</gene>
<keyword evidence="4" id="KW-1185">Reference proteome</keyword>
<evidence type="ECO:0000259" key="2">
    <source>
        <dbReference type="Pfam" id="PF00561"/>
    </source>
</evidence>
<evidence type="ECO:0000256" key="1">
    <source>
        <dbReference type="SAM" id="MobiDB-lite"/>
    </source>
</evidence>
<feature type="compositionally biased region" description="Gly residues" evidence="1">
    <location>
        <begin position="50"/>
        <end position="60"/>
    </location>
</feature>
<protein>
    <recommendedName>
        <fullName evidence="2">AB hydrolase-1 domain-containing protein</fullName>
    </recommendedName>
</protein>
<accession>A0AAW0R2F3</accession>
<evidence type="ECO:0000313" key="3">
    <source>
        <dbReference type="EMBL" id="KAK8121385.1"/>
    </source>
</evidence>
<comment type="caution">
    <text evidence="3">The sequence shown here is derived from an EMBL/GenBank/DDBJ whole genome shotgun (WGS) entry which is preliminary data.</text>
</comment>
<organism evidence="3 4">
    <name type="scientific">Apiospora kogelbergensis</name>
    <dbReference type="NCBI Taxonomy" id="1337665"/>
    <lineage>
        <taxon>Eukaryota</taxon>
        <taxon>Fungi</taxon>
        <taxon>Dikarya</taxon>
        <taxon>Ascomycota</taxon>
        <taxon>Pezizomycotina</taxon>
        <taxon>Sordariomycetes</taxon>
        <taxon>Xylariomycetidae</taxon>
        <taxon>Amphisphaeriales</taxon>
        <taxon>Apiosporaceae</taxon>
        <taxon>Apiospora</taxon>
    </lineage>
</organism>
<dbReference type="SUPFAM" id="SSF53474">
    <property type="entry name" value="alpha/beta-Hydrolases"/>
    <property type="match status" value="1"/>
</dbReference>
<evidence type="ECO:0000313" key="4">
    <source>
        <dbReference type="Proteomes" id="UP001392437"/>
    </source>
</evidence>
<dbReference type="InterPro" id="IPR050266">
    <property type="entry name" value="AB_hydrolase_sf"/>
</dbReference>
<dbReference type="AlphaFoldDB" id="A0AAW0R2F3"/>
<feature type="region of interest" description="Disordered" evidence="1">
    <location>
        <begin position="1"/>
        <end position="66"/>
    </location>
</feature>